<dbReference type="Proteomes" id="UP001337655">
    <property type="component" value="Unassembled WGS sequence"/>
</dbReference>
<proteinExistence type="predicted"/>
<dbReference type="PROSITE" id="PS50181">
    <property type="entry name" value="FBOX"/>
    <property type="match status" value="1"/>
</dbReference>
<sequence>MADGFVQSFAAIPTAEGRQKALHQLVQSLEYGDRQAACAFIHAKNDILPRLPLELALGIFDHLNLFDAWRLQLVNRRWRNLLSSERFMRATLARWESHDPNDSARGPDEVARESIRDKIRHMRALLDGKPYTYTTFRDTGVADPEHPPRQPHCVMDLKGDKLAYISSKPEDGDTVIIRNLITGAASMLRSDGRDQIMTIALTTKAVALVTYTGCMYVTEFSDHLFLKETRRVQLPSSRIQAVSGHDKTFVLAMGPNGSAGDVHEASVLVYDAELNHLQGFAVKTSRPPQDKELDAKLVLCSRGLIVDSNQKTIDLFTLASDCLDAVRDKYEISCLVIMHHRVSFTGSLIDGKQGRAWFHRLTPKVYSRERAFIMFPPQPSGNKNEYLLRIGEKRMTSRVDSLRLRAGVAFDRQGVTWPLRDNVRRQRSLWNLTLDRPVRGQAGTAEKFHAEWKGLTIDGITNLERHEVAAVMNDTFLANLQVSESETQATRLQVFCFDENVYMYGAQDFGSGDF</sequence>
<dbReference type="InterPro" id="IPR036047">
    <property type="entry name" value="F-box-like_dom_sf"/>
</dbReference>
<evidence type="ECO:0000313" key="2">
    <source>
        <dbReference type="EMBL" id="KAK5169468.1"/>
    </source>
</evidence>
<evidence type="ECO:0000259" key="1">
    <source>
        <dbReference type="PROSITE" id="PS50181"/>
    </source>
</evidence>
<dbReference type="RefSeq" id="XP_064658814.1">
    <property type="nucleotide sequence ID" value="XM_064802689.1"/>
</dbReference>
<dbReference type="EMBL" id="JAVRRT010000008">
    <property type="protein sequence ID" value="KAK5169468.1"/>
    <property type="molecule type" value="Genomic_DNA"/>
</dbReference>
<dbReference type="SUPFAM" id="SSF81383">
    <property type="entry name" value="F-box domain"/>
    <property type="match status" value="1"/>
</dbReference>
<dbReference type="GeneID" id="89926785"/>
<feature type="domain" description="F-box" evidence="1">
    <location>
        <begin position="45"/>
        <end position="91"/>
    </location>
</feature>
<dbReference type="AlphaFoldDB" id="A0AAV9P8Z6"/>
<gene>
    <name evidence="2" type="ORF">LTR77_005444</name>
</gene>
<dbReference type="InterPro" id="IPR001810">
    <property type="entry name" value="F-box_dom"/>
</dbReference>
<reference evidence="2 3" key="1">
    <citation type="submission" date="2023-08" db="EMBL/GenBank/DDBJ databases">
        <title>Black Yeasts Isolated from many extreme environments.</title>
        <authorList>
            <person name="Coleine C."/>
            <person name="Stajich J.E."/>
            <person name="Selbmann L."/>
        </authorList>
    </citation>
    <scope>NUCLEOTIDE SEQUENCE [LARGE SCALE GENOMIC DNA]</scope>
    <source>
        <strain evidence="2 3">CCFEE 5935</strain>
    </source>
</reference>
<dbReference type="CDD" id="cd09917">
    <property type="entry name" value="F-box_SF"/>
    <property type="match status" value="1"/>
</dbReference>
<name>A0AAV9P8Z6_9PEZI</name>
<keyword evidence="3" id="KW-1185">Reference proteome</keyword>
<accession>A0AAV9P8Z6</accession>
<dbReference type="Gene3D" id="1.20.1280.50">
    <property type="match status" value="1"/>
</dbReference>
<evidence type="ECO:0000313" key="3">
    <source>
        <dbReference type="Proteomes" id="UP001337655"/>
    </source>
</evidence>
<dbReference type="SMART" id="SM00256">
    <property type="entry name" value="FBOX"/>
    <property type="match status" value="1"/>
</dbReference>
<dbReference type="Pfam" id="PF00646">
    <property type="entry name" value="F-box"/>
    <property type="match status" value="1"/>
</dbReference>
<protein>
    <recommendedName>
        <fullName evidence="1">F-box domain-containing protein</fullName>
    </recommendedName>
</protein>
<organism evidence="2 3">
    <name type="scientific">Saxophila tyrrhenica</name>
    <dbReference type="NCBI Taxonomy" id="1690608"/>
    <lineage>
        <taxon>Eukaryota</taxon>
        <taxon>Fungi</taxon>
        <taxon>Dikarya</taxon>
        <taxon>Ascomycota</taxon>
        <taxon>Pezizomycotina</taxon>
        <taxon>Dothideomycetes</taxon>
        <taxon>Dothideomycetidae</taxon>
        <taxon>Mycosphaerellales</taxon>
        <taxon>Extremaceae</taxon>
        <taxon>Saxophila</taxon>
    </lineage>
</organism>
<comment type="caution">
    <text evidence="2">The sequence shown here is derived from an EMBL/GenBank/DDBJ whole genome shotgun (WGS) entry which is preliminary data.</text>
</comment>